<gene>
    <name evidence="2" type="ORF">A7312_04520</name>
    <name evidence="3" type="ORF">MF626_002433</name>
    <name evidence="1" type="ORF">QDS18_04070</name>
</gene>
<dbReference type="EMBL" id="LYND01000129">
    <property type="protein sequence ID" value="ODA08674.1"/>
    <property type="molecule type" value="Genomic_DNA"/>
</dbReference>
<name>A0A074LIH2_PAEPO</name>
<reference evidence="1" key="4">
    <citation type="submission" date="2023-04" db="EMBL/GenBank/DDBJ databases">
        <title>Uncovering the Secrets of Slow-Growing Bacteria in Tropical Savanna Soil through Cultivation and Genomic Analysis.</title>
        <authorList>
            <person name="Goncalves O.S."/>
            <person name="Santana M.F."/>
        </authorList>
    </citation>
    <scope>NUCLEOTIDE SEQUENCE</scope>
    <source>
        <strain evidence="1">ANTI</strain>
    </source>
</reference>
<proteinExistence type="predicted"/>
<protein>
    <submittedName>
        <fullName evidence="3">Uncharacterized protein</fullName>
    </submittedName>
</protein>
<accession>A0A074LIH2</accession>
<reference evidence="3" key="3">
    <citation type="submission" date="2022-11" db="EMBL/GenBank/DDBJ databases">
        <authorList>
            <person name="Vasilchenko N.G."/>
            <person name="Prazdnova E.V."/>
            <person name="Gorovtsov A.V."/>
            <person name="Chistyakov V.A."/>
            <person name="Pak M.L."/>
        </authorList>
    </citation>
    <scope>NUCLEOTIDE SEQUENCE</scope>
    <source>
        <strain evidence="3">R 4.5</strain>
    </source>
</reference>
<dbReference type="EMBL" id="CP097770">
    <property type="protein sequence ID" value="URJ52872.1"/>
    <property type="molecule type" value="Genomic_DNA"/>
</dbReference>
<evidence type="ECO:0000313" key="1">
    <source>
        <dbReference type="EMBL" id="MDH2330033.1"/>
    </source>
</evidence>
<dbReference type="Proteomes" id="UP001229409">
    <property type="component" value="Unassembled WGS sequence"/>
</dbReference>
<evidence type="ECO:0000313" key="5">
    <source>
        <dbReference type="Proteomes" id="UP001055784"/>
    </source>
</evidence>
<reference evidence="4" key="1">
    <citation type="submission" date="2016-05" db="EMBL/GenBank/DDBJ databases">
        <title>Whole genome shotgun sequencing of cultured foodborne pathogen.</title>
        <authorList>
            <person name="Zheng J."/>
            <person name="Timme R."/>
            <person name="Allard M."/>
            <person name="Strain E."/>
            <person name="Luo Y."/>
            <person name="Brown E."/>
        </authorList>
    </citation>
    <scope>NUCLEOTIDE SEQUENCE [LARGE SCALE GENOMIC DNA]</scope>
    <source>
        <strain evidence="4">CFSAN034343</strain>
    </source>
</reference>
<dbReference type="Proteomes" id="UP001055784">
    <property type="component" value="Chromosome"/>
</dbReference>
<dbReference type="RefSeq" id="WP_013309373.1">
    <property type="nucleotide sequence ID" value="NZ_ALJV01000100.1"/>
</dbReference>
<dbReference type="EMBL" id="JARVWT010000001">
    <property type="protein sequence ID" value="MDH2330033.1"/>
    <property type="molecule type" value="Genomic_DNA"/>
</dbReference>
<dbReference type="eggNOG" id="ENOG5030616">
    <property type="taxonomic scope" value="Bacteria"/>
</dbReference>
<dbReference type="Proteomes" id="UP000094974">
    <property type="component" value="Unassembled WGS sequence"/>
</dbReference>
<reference evidence="2" key="2">
    <citation type="submission" date="2016-05" db="EMBL/GenBank/DDBJ databases">
        <authorList>
            <person name="Zheng J."/>
            <person name="Timme R."/>
            <person name="Allard M."/>
            <person name="Strain E."/>
            <person name="Luo Y."/>
            <person name="Brown E."/>
        </authorList>
    </citation>
    <scope>NUCLEOTIDE SEQUENCE</scope>
    <source>
        <strain evidence="2">CFSAN034343</strain>
    </source>
</reference>
<keyword evidence="4" id="KW-1185">Reference proteome</keyword>
<sequence>MNAQDKTRMDKVTVELTFDEALALTGVRFGQDRQIGTTARQKIRAACQKTIDFSPADGVDYEQLN</sequence>
<evidence type="ECO:0000313" key="3">
    <source>
        <dbReference type="EMBL" id="URJ52872.1"/>
    </source>
</evidence>
<evidence type="ECO:0000313" key="2">
    <source>
        <dbReference type="EMBL" id="ODA08674.1"/>
    </source>
</evidence>
<dbReference type="AlphaFoldDB" id="A0A074LIH2"/>
<evidence type="ECO:0000313" key="4">
    <source>
        <dbReference type="Proteomes" id="UP000094974"/>
    </source>
</evidence>
<organism evidence="3 5">
    <name type="scientific">Paenibacillus polymyxa</name>
    <name type="common">Bacillus polymyxa</name>
    <dbReference type="NCBI Taxonomy" id="1406"/>
    <lineage>
        <taxon>Bacteria</taxon>
        <taxon>Bacillati</taxon>
        <taxon>Bacillota</taxon>
        <taxon>Bacilli</taxon>
        <taxon>Bacillales</taxon>
        <taxon>Paenibacillaceae</taxon>
        <taxon>Paenibacillus</taxon>
    </lineage>
</organism>